<evidence type="ECO:0000313" key="2">
    <source>
        <dbReference type="EMBL" id="GJE05498.1"/>
    </source>
</evidence>
<keyword evidence="1" id="KW-1133">Transmembrane helix</keyword>
<evidence type="ECO:0000256" key="1">
    <source>
        <dbReference type="SAM" id="Phobius"/>
    </source>
</evidence>
<proteinExistence type="predicted"/>
<comment type="caution">
    <text evidence="2">The sequence shown here is derived from an EMBL/GenBank/DDBJ whole genome shotgun (WGS) entry which is preliminary data.</text>
</comment>
<reference evidence="2" key="2">
    <citation type="submission" date="2021-08" db="EMBL/GenBank/DDBJ databases">
        <authorList>
            <person name="Tani A."/>
            <person name="Ola A."/>
            <person name="Ogura Y."/>
            <person name="Katsura K."/>
            <person name="Hayashi T."/>
        </authorList>
    </citation>
    <scope>NUCLEOTIDE SEQUENCE</scope>
    <source>
        <strain evidence="2">LMG 23639</strain>
    </source>
</reference>
<accession>A0ABQ4SUG5</accession>
<keyword evidence="3" id="KW-1185">Reference proteome</keyword>
<gene>
    <name evidence="2" type="ORF">AOPFMNJM_0798</name>
</gene>
<reference evidence="2" key="1">
    <citation type="journal article" date="2021" name="Front. Microbiol.">
        <title>Comprehensive Comparative Genomics and Phenotyping of Methylobacterium Species.</title>
        <authorList>
            <person name="Alessa O."/>
            <person name="Ogura Y."/>
            <person name="Fujitani Y."/>
            <person name="Takami H."/>
            <person name="Hayashi T."/>
            <person name="Sahin N."/>
            <person name="Tani A."/>
        </authorList>
    </citation>
    <scope>NUCLEOTIDE SEQUENCE</scope>
    <source>
        <strain evidence="2">LMG 23639</strain>
    </source>
</reference>
<keyword evidence="1" id="KW-0812">Transmembrane</keyword>
<dbReference type="RefSeq" id="WP_238274186.1">
    <property type="nucleotide sequence ID" value="NZ_BPQR01000012.1"/>
</dbReference>
<sequence length="64" mass="6611">MPVIGLCLAIVPILAILAVRGLAKLILLPVRGIFALLRTRPARAALLIAVCVSPLLAWTIGSGA</sequence>
<dbReference type="Proteomes" id="UP001055102">
    <property type="component" value="Unassembled WGS sequence"/>
</dbReference>
<protein>
    <submittedName>
        <fullName evidence="2">Uncharacterized protein</fullName>
    </submittedName>
</protein>
<organism evidence="2 3">
    <name type="scientific">Methylobacterium jeotgali</name>
    <dbReference type="NCBI Taxonomy" id="381630"/>
    <lineage>
        <taxon>Bacteria</taxon>
        <taxon>Pseudomonadati</taxon>
        <taxon>Pseudomonadota</taxon>
        <taxon>Alphaproteobacteria</taxon>
        <taxon>Hyphomicrobiales</taxon>
        <taxon>Methylobacteriaceae</taxon>
        <taxon>Methylobacterium</taxon>
    </lineage>
</organism>
<name>A0ABQ4SUG5_9HYPH</name>
<evidence type="ECO:0000313" key="3">
    <source>
        <dbReference type="Proteomes" id="UP001055102"/>
    </source>
</evidence>
<keyword evidence="1" id="KW-0472">Membrane</keyword>
<dbReference type="EMBL" id="BPQR01000012">
    <property type="protein sequence ID" value="GJE05498.1"/>
    <property type="molecule type" value="Genomic_DNA"/>
</dbReference>
<feature type="transmembrane region" description="Helical" evidence="1">
    <location>
        <begin position="42"/>
        <end position="61"/>
    </location>
</feature>